<protein>
    <recommendedName>
        <fullName evidence="10">Odorant receptor</fullName>
    </recommendedName>
</protein>
<feature type="transmembrane region" description="Helical" evidence="10">
    <location>
        <begin position="30"/>
        <end position="48"/>
    </location>
</feature>
<feature type="transmembrane region" description="Helical" evidence="10">
    <location>
        <begin position="279"/>
        <end position="301"/>
    </location>
</feature>
<dbReference type="GO" id="GO:0004984">
    <property type="term" value="F:olfactory receptor activity"/>
    <property type="evidence" value="ECO:0007669"/>
    <property type="project" value="InterPro"/>
</dbReference>
<gene>
    <name evidence="11" type="ORF">WN55_07163</name>
</gene>
<evidence type="ECO:0000313" key="12">
    <source>
        <dbReference type="Proteomes" id="UP000076502"/>
    </source>
</evidence>
<name>A0A154P2J2_DUFNO</name>
<dbReference type="Pfam" id="PF02949">
    <property type="entry name" value="7tm_6"/>
    <property type="match status" value="1"/>
</dbReference>
<evidence type="ECO:0000256" key="5">
    <source>
        <dbReference type="ARBA" id="ARBA00022725"/>
    </source>
</evidence>
<dbReference type="GO" id="GO:0005886">
    <property type="term" value="C:plasma membrane"/>
    <property type="evidence" value="ECO:0007669"/>
    <property type="project" value="UniProtKB-SubCell"/>
</dbReference>
<evidence type="ECO:0000256" key="6">
    <source>
        <dbReference type="ARBA" id="ARBA00022989"/>
    </source>
</evidence>
<dbReference type="InterPro" id="IPR004117">
    <property type="entry name" value="7tm6_olfct_rcpt"/>
</dbReference>
<dbReference type="PANTHER" id="PTHR21137:SF35">
    <property type="entry name" value="ODORANT RECEPTOR 19A-RELATED"/>
    <property type="match status" value="1"/>
</dbReference>
<dbReference type="STRING" id="178035.A0A154P2J2"/>
<comment type="caution">
    <text evidence="10">Lacks conserved residue(s) required for the propagation of feature annotation.</text>
</comment>
<evidence type="ECO:0000313" key="11">
    <source>
        <dbReference type="EMBL" id="KZC06077.1"/>
    </source>
</evidence>
<accession>A0A154P2J2</accession>
<keyword evidence="9 10" id="KW-0807">Transducer</keyword>
<sequence length="376" mass="42565">MFSAMSIFAVTLFADIYSNIDNLSVATDDGCISAGIIVVIFKAIIYQVNREKIVRVIRDVLKCADDLTEFSNVDRIRDIIKSHYTFNKVISHGFNILGCVLVIALLFFSPTENNLPIRAKYPFNTTISPWHEIALGIEICAVSGGVLAILSMDSITVLLCNLIIMQFDILNVNFENCRRRVVNDVSKKVNFSSQTNRGCDEQCYKDFERHVEKTESSVFLSRYKTCIRFYQRLVSVTKDYNKTYSSSLFIQMLSSTSMICLTGFQVVVVGGQSSDVIKFGIYLSAAVSQIFYSCWIGNELIYSSSVLDRSQWLSDWHQEPLSDIVQVFTLSMMSARQSTQIKAGGFYVMSLQTFITIIRRSYSIFTLLNNMQVTNS</sequence>
<dbReference type="EMBL" id="KQ434804">
    <property type="protein sequence ID" value="KZC06077.1"/>
    <property type="molecule type" value="Genomic_DNA"/>
</dbReference>
<evidence type="ECO:0000256" key="8">
    <source>
        <dbReference type="ARBA" id="ARBA00023170"/>
    </source>
</evidence>
<keyword evidence="6 10" id="KW-1133">Transmembrane helix</keyword>
<evidence type="ECO:0000256" key="7">
    <source>
        <dbReference type="ARBA" id="ARBA00023136"/>
    </source>
</evidence>
<organism evidence="11 12">
    <name type="scientific">Dufourea novaeangliae</name>
    <name type="common">Sweat bee</name>
    <dbReference type="NCBI Taxonomy" id="178035"/>
    <lineage>
        <taxon>Eukaryota</taxon>
        <taxon>Metazoa</taxon>
        <taxon>Ecdysozoa</taxon>
        <taxon>Arthropoda</taxon>
        <taxon>Hexapoda</taxon>
        <taxon>Insecta</taxon>
        <taxon>Pterygota</taxon>
        <taxon>Neoptera</taxon>
        <taxon>Endopterygota</taxon>
        <taxon>Hymenoptera</taxon>
        <taxon>Apocrita</taxon>
        <taxon>Aculeata</taxon>
        <taxon>Apoidea</taxon>
        <taxon>Anthophila</taxon>
        <taxon>Halictidae</taxon>
        <taxon>Rophitinae</taxon>
        <taxon>Dufourea</taxon>
    </lineage>
</organism>
<proteinExistence type="inferred from homology"/>
<keyword evidence="7 10" id="KW-0472">Membrane</keyword>
<feature type="transmembrane region" description="Helical" evidence="10">
    <location>
        <begin position="248"/>
        <end position="267"/>
    </location>
</feature>
<reference evidence="11 12" key="1">
    <citation type="submission" date="2015-07" db="EMBL/GenBank/DDBJ databases">
        <title>The genome of Dufourea novaeangliae.</title>
        <authorList>
            <person name="Pan H."/>
            <person name="Kapheim K."/>
        </authorList>
    </citation>
    <scope>NUCLEOTIDE SEQUENCE [LARGE SCALE GENOMIC DNA]</scope>
    <source>
        <strain evidence="11">0120121106</strain>
        <tissue evidence="11">Whole body</tissue>
    </source>
</reference>
<comment type="similarity">
    <text evidence="10">Belongs to the insect chemoreceptor superfamily. Heteromeric odorant receptor channel (TC 1.A.69) family.</text>
</comment>
<dbReference type="PANTHER" id="PTHR21137">
    <property type="entry name" value="ODORANT RECEPTOR"/>
    <property type="match status" value="1"/>
</dbReference>
<feature type="transmembrane region" description="Helical" evidence="10">
    <location>
        <begin position="133"/>
        <end position="164"/>
    </location>
</feature>
<keyword evidence="8 10" id="KW-0675">Receptor</keyword>
<keyword evidence="5 10" id="KW-0552">Olfaction</keyword>
<evidence type="ECO:0000256" key="2">
    <source>
        <dbReference type="ARBA" id="ARBA00022475"/>
    </source>
</evidence>
<dbReference type="GO" id="GO:0005549">
    <property type="term" value="F:odorant binding"/>
    <property type="evidence" value="ECO:0007669"/>
    <property type="project" value="InterPro"/>
</dbReference>
<evidence type="ECO:0000256" key="9">
    <source>
        <dbReference type="ARBA" id="ARBA00023224"/>
    </source>
</evidence>
<evidence type="ECO:0000256" key="4">
    <source>
        <dbReference type="ARBA" id="ARBA00022692"/>
    </source>
</evidence>
<keyword evidence="3 10" id="KW-0716">Sensory transduction</keyword>
<evidence type="ECO:0000256" key="3">
    <source>
        <dbReference type="ARBA" id="ARBA00022606"/>
    </source>
</evidence>
<keyword evidence="4 10" id="KW-0812">Transmembrane</keyword>
<dbReference type="GO" id="GO:0007165">
    <property type="term" value="P:signal transduction"/>
    <property type="evidence" value="ECO:0007669"/>
    <property type="project" value="UniProtKB-KW"/>
</dbReference>
<evidence type="ECO:0000256" key="10">
    <source>
        <dbReference type="RuleBase" id="RU351113"/>
    </source>
</evidence>
<comment type="subcellular location">
    <subcellularLocation>
        <location evidence="1 10">Cell membrane</location>
        <topology evidence="1 10">Multi-pass membrane protein</topology>
    </subcellularLocation>
</comment>
<dbReference type="AlphaFoldDB" id="A0A154P2J2"/>
<evidence type="ECO:0000256" key="1">
    <source>
        <dbReference type="ARBA" id="ARBA00004651"/>
    </source>
</evidence>
<keyword evidence="12" id="KW-1185">Reference proteome</keyword>
<dbReference type="OrthoDB" id="6604226at2759"/>
<feature type="transmembrane region" description="Helical" evidence="10">
    <location>
        <begin position="89"/>
        <end position="108"/>
    </location>
</feature>
<keyword evidence="2" id="KW-1003">Cell membrane</keyword>
<dbReference type="Proteomes" id="UP000076502">
    <property type="component" value="Unassembled WGS sequence"/>
</dbReference>